<evidence type="ECO:0000256" key="1">
    <source>
        <dbReference type="SAM" id="MobiDB-lite"/>
    </source>
</evidence>
<evidence type="ECO:0000313" key="3">
    <source>
        <dbReference type="Proteomes" id="UP001304683"/>
    </source>
</evidence>
<dbReference type="Proteomes" id="UP001304683">
    <property type="component" value="Chromosome"/>
</dbReference>
<protein>
    <submittedName>
        <fullName evidence="2">Uncharacterized protein</fullName>
    </submittedName>
</protein>
<sequence>MTAVRVFVNNHPVDVYPGASVRHALLRYSETVYQDAVAGKLVVTDRHGNRLGLGGALEEGLRLTVEGPGGYRPGPARPAATQEVAGGQVDGRPPAASTNGLVLTEARPGGRAPAGGPAAGPAGAAEAAAAANGVHPAGRGDGRRRRRGRRRGRRGRPRAHPEVGKGGRATEAGGSANGTG</sequence>
<proteinExistence type="predicted"/>
<dbReference type="RefSeq" id="WP_243123319.1">
    <property type="nucleotide sequence ID" value="NZ_CP132508.1"/>
</dbReference>
<feature type="compositionally biased region" description="Low complexity" evidence="1">
    <location>
        <begin position="106"/>
        <end position="137"/>
    </location>
</feature>
<name>A0ABZ0QN01_9FIRM</name>
<keyword evidence="3" id="KW-1185">Reference proteome</keyword>
<reference evidence="2 3" key="1">
    <citation type="submission" date="2023-08" db="EMBL/GenBank/DDBJ databases">
        <title>Genome sequence of Thermaerobacter compostii strain Ins1, a spore-forming filamentous bacterium isolated from a deep geothermal reservoir.</title>
        <authorList>
            <person name="Bregnard D."/>
            <person name="Gonzalez D."/>
            <person name="Junier P."/>
        </authorList>
    </citation>
    <scope>NUCLEOTIDE SEQUENCE [LARGE SCALE GENOMIC DNA]</scope>
    <source>
        <strain evidence="2 3">Ins1</strain>
    </source>
</reference>
<evidence type="ECO:0000313" key="2">
    <source>
        <dbReference type="EMBL" id="WPD18054.1"/>
    </source>
</evidence>
<feature type="compositionally biased region" description="Basic residues" evidence="1">
    <location>
        <begin position="142"/>
        <end position="158"/>
    </location>
</feature>
<dbReference type="EMBL" id="CP132508">
    <property type="protein sequence ID" value="WPD18054.1"/>
    <property type="molecule type" value="Genomic_DNA"/>
</dbReference>
<accession>A0ABZ0QN01</accession>
<organism evidence="2 3">
    <name type="scientific">Thermaerobacter composti</name>
    <dbReference type="NCBI Taxonomy" id="554949"/>
    <lineage>
        <taxon>Bacteria</taxon>
        <taxon>Bacillati</taxon>
        <taxon>Bacillota</taxon>
        <taxon>Clostridia</taxon>
        <taxon>Eubacteriales</taxon>
        <taxon>Clostridiales Family XVII. Incertae Sedis</taxon>
        <taxon>Thermaerobacter</taxon>
    </lineage>
</organism>
<gene>
    <name evidence="2" type="ORF">Q5761_06565</name>
</gene>
<feature type="region of interest" description="Disordered" evidence="1">
    <location>
        <begin position="68"/>
        <end position="180"/>
    </location>
</feature>